<keyword evidence="2" id="KW-0808">Transferase</keyword>
<dbReference type="Proteomes" id="UP000281955">
    <property type="component" value="Unassembled WGS sequence"/>
</dbReference>
<dbReference type="SUPFAM" id="SSF53448">
    <property type="entry name" value="Nucleotide-diphospho-sugar transferases"/>
    <property type="match status" value="1"/>
</dbReference>
<evidence type="ECO:0000313" key="2">
    <source>
        <dbReference type="EMBL" id="RKS80304.1"/>
    </source>
</evidence>
<name>A0A420XU06_9ACTN</name>
<evidence type="ECO:0000259" key="1">
    <source>
        <dbReference type="Pfam" id="PF00535"/>
    </source>
</evidence>
<protein>
    <submittedName>
        <fullName evidence="2">Glycosyl transferase family 2</fullName>
    </submittedName>
</protein>
<organism evidence="2 3">
    <name type="scientific">Motilibacter peucedani</name>
    <dbReference type="NCBI Taxonomy" id="598650"/>
    <lineage>
        <taxon>Bacteria</taxon>
        <taxon>Bacillati</taxon>
        <taxon>Actinomycetota</taxon>
        <taxon>Actinomycetes</taxon>
        <taxon>Motilibacterales</taxon>
        <taxon>Motilibacteraceae</taxon>
        <taxon>Motilibacter</taxon>
    </lineage>
</organism>
<evidence type="ECO:0000313" key="3">
    <source>
        <dbReference type="Proteomes" id="UP000281955"/>
    </source>
</evidence>
<proteinExistence type="predicted"/>
<dbReference type="EMBL" id="RBWV01000009">
    <property type="protein sequence ID" value="RKS80304.1"/>
    <property type="molecule type" value="Genomic_DNA"/>
</dbReference>
<accession>A0A420XU06</accession>
<dbReference type="GO" id="GO:0016740">
    <property type="term" value="F:transferase activity"/>
    <property type="evidence" value="ECO:0007669"/>
    <property type="project" value="UniProtKB-KW"/>
</dbReference>
<dbReference type="Gene3D" id="3.90.550.10">
    <property type="entry name" value="Spore Coat Polysaccharide Biosynthesis Protein SpsA, Chain A"/>
    <property type="match status" value="1"/>
</dbReference>
<sequence length="292" mass="31237">MPTPTVGVVIPTYERVDETERAVRSVLEQTRPADQVVVVDDGSSSATVEALEIRLAGLATLVKAPRTALPGRSRNAGVAVLDTDWVAFLDSDDTWAPERLERQLQQAARTGAVALCSNADRVVDGQVAGRVLDGLPATLALADLVKVNSVINSTVLLRRDVLLSVGGVAASYSVRGCEDYATWLRVATSHDWSGIDEPLVRYTDEPSTSIRGAEEFAVHPGQQAAWLDFVLWRREAGRPLELAEQALGRGVRAALLAETSERGARAVARALSSGRRLKALGGTALRARPGSR</sequence>
<dbReference type="PANTHER" id="PTHR43685">
    <property type="entry name" value="GLYCOSYLTRANSFERASE"/>
    <property type="match status" value="1"/>
</dbReference>
<dbReference type="InterPro" id="IPR001173">
    <property type="entry name" value="Glyco_trans_2-like"/>
</dbReference>
<dbReference type="InParanoid" id="A0A420XU06"/>
<gene>
    <name evidence="2" type="ORF">CLV35_0731</name>
</gene>
<comment type="caution">
    <text evidence="2">The sequence shown here is derived from an EMBL/GenBank/DDBJ whole genome shotgun (WGS) entry which is preliminary data.</text>
</comment>
<reference evidence="2 3" key="1">
    <citation type="submission" date="2018-10" db="EMBL/GenBank/DDBJ databases">
        <title>Genomic Encyclopedia of Archaeal and Bacterial Type Strains, Phase II (KMG-II): from individual species to whole genera.</title>
        <authorList>
            <person name="Goeker M."/>
        </authorList>
    </citation>
    <scope>NUCLEOTIDE SEQUENCE [LARGE SCALE GENOMIC DNA]</scope>
    <source>
        <strain evidence="2 3">RP-AC37</strain>
    </source>
</reference>
<dbReference type="Pfam" id="PF00535">
    <property type="entry name" value="Glycos_transf_2"/>
    <property type="match status" value="1"/>
</dbReference>
<feature type="domain" description="Glycosyltransferase 2-like" evidence="1">
    <location>
        <begin position="8"/>
        <end position="127"/>
    </location>
</feature>
<dbReference type="InterPro" id="IPR050834">
    <property type="entry name" value="Glycosyltransf_2"/>
</dbReference>
<dbReference type="CDD" id="cd00761">
    <property type="entry name" value="Glyco_tranf_GTA_type"/>
    <property type="match status" value="1"/>
</dbReference>
<dbReference type="InterPro" id="IPR029044">
    <property type="entry name" value="Nucleotide-diphossugar_trans"/>
</dbReference>
<keyword evidence="3" id="KW-1185">Reference proteome</keyword>
<dbReference type="RefSeq" id="WP_183061648.1">
    <property type="nucleotide sequence ID" value="NZ_RBWV01000009.1"/>
</dbReference>
<dbReference type="PANTHER" id="PTHR43685:SF2">
    <property type="entry name" value="GLYCOSYLTRANSFERASE 2-LIKE DOMAIN-CONTAINING PROTEIN"/>
    <property type="match status" value="1"/>
</dbReference>
<dbReference type="AlphaFoldDB" id="A0A420XU06"/>